<protein>
    <recommendedName>
        <fullName evidence="4">General stress protein CsbD</fullName>
    </recommendedName>
</protein>
<name>A0ABM9DAI2_9BACT</name>
<proteinExistence type="predicted"/>
<feature type="compositionally biased region" description="Basic and acidic residues" evidence="1">
    <location>
        <begin position="15"/>
        <end position="24"/>
    </location>
</feature>
<evidence type="ECO:0000256" key="1">
    <source>
        <dbReference type="SAM" id="MobiDB-lite"/>
    </source>
</evidence>
<keyword evidence="3" id="KW-1185">Reference proteome</keyword>
<accession>A0ABM9DAI2</accession>
<dbReference type="EMBL" id="OW150024">
    <property type="protein sequence ID" value="CAH2032230.1"/>
    <property type="molecule type" value="Genomic_DNA"/>
</dbReference>
<feature type="compositionally biased region" description="Basic and acidic residues" evidence="1">
    <location>
        <begin position="47"/>
        <end position="68"/>
    </location>
</feature>
<evidence type="ECO:0000313" key="3">
    <source>
        <dbReference type="Proteomes" id="UP001295463"/>
    </source>
</evidence>
<dbReference type="RefSeq" id="WP_305732995.1">
    <property type="nucleotide sequence ID" value="NZ_OW150024.1"/>
</dbReference>
<dbReference type="Proteomes" id="UP001295463">
    <property type="component" value="Chromosome"/>
</dbReference>
<feature type="region of interest" description="Disordered" evidence="1">
    <location>
        <begin position="1"/>
        <end position="68"/>
    </location>
</feature>
<gene>
    <name evidence="2" type="ORF">GEAMG1_2394</name>
</gene>
<evidence type="ECO:0008006" key="4">
    <source>
        <dbReference type="Google" id="ProtNLM"/>
    </source>
</evidence>
<sequence>MTEPVQRIGRTTEIGQRKGYRDRLNQGYGEGAKREPDHEDDQVDISEEARSRAEGRYKKSILEHVEGS</sequence>
<organism evidence="2 3">
    <name type="scientific">Trichlorobacter ammonificans</name>
    <dbReference type="NCBI Taxonomy" id="2916410"/>
    <lineage>
        <taxon>Bacteria</taxon>
        <taxon>Pseudomonadati</taxon>
        <taxon>Thermodesulfobacteriota</taxon>
        <taxon>Desulfuromonadia</taxon>
        <taxon>Geobacterales</taxon>
        <taxon>Geobacteraceae</taxon>
        <taxon>Trichlorobacter</taxon>
    </lineage>
</organism>
<evidence type="ECO:0000313" key="2">
    <source>
        <dbReference type="EMBL" id="CAH2032230.1"/>
    </source>
</evidence>
<reference evidence="2 3" key="1">
    <citation type="submission" date="2022-03" db="EMBL/GenBank/DDBJ databases">
        <authorList>
            <person name="Koch H."/>
        </authorList>
    </citation>
    <scope>NUCLEOTIDE SEQUENCE [LARGE SCALE GENOMIC DNA]</scope>
    <source>
        <strain evidence="2 3">G1</strain>
    </source>
</reference>